<dbReference type="RefSeq" id="WP_218112616.1">
    <property type="nucleotide sequence ID" value="NZ_CP065383.1"/>
</dbReference>
<name>A0A7T1F2K5_ATRLM</name>
<comment type="similarity">
    <text evidence="4">Belongs to the zinc-containing alcohol dehydrogenase family.</text>
</comment>
<dbReference type="EC" id="1.1.1.251" evidence="6"/>
<organism evidence="6 7">
    <name type="scientific">Atribacter laminatus</name>
    <dbReference type="NCBI Taxonomy" id="2847778"/>
    <lineage>
        <taxon>Bacteria</taxon>
        <taxon>Pseudomonadati</taxon>
        <taxon>Atribacterota</taxon>
        <taxon>Atribacteria</taxon>
        <taxon>Atribacterales</taxon>
        <taxon>Atribacteraceae</taxon>
        <taxon>Atribacter</taxon>
    </lineage>
</organism>
<dbReference type="Proteomes" id="UP000594463">
    <property type="component" value="Chromosome"/>
</dbReference>
<keyword evidence="1 4" id="KW-0479">Metal-binding</keyword>
<dbReference type="InterPro" id="IPR002328">
    <property type="entry name" value="ADH_Zn_CS"/>
</dbReference>
<dbReference type="AlphaFoldDB" id="A0A7T1F2K5"/>
<dbReference type="InterPro" id="IPR013149">
    <property type="entry name" value="ADH-like_C"/>
</dbReference>
<keyword evidence="3 6" id="KW-0560">Oxidoreductase</keyword>
<dbReference type="SUPFAM" id="SSF51735">
    <property type="entry name" value="NAD(P)-binding Rossmann-fold domains"/>
    <property type="match status" value="1"/>
</dbReference>
<dbReference type="PROSITE" id="PS00059">
    <property type="entry name" value="ADH_ZINC"/>
    <property type="match status" value="1"/>
</dbReference>
<dbReference type="Gene3D" id="3.40.50.720">
    <property type="entry name" value="NAD(P)-binding Rossmann-like Domain"/>
    <property type="match status" value="1"/>
</dbReference>
<gene>
    <name evidence="6" type="primary">gatD_1</name>
    <name evidence="6" type="ORF">RT761_00614</name>
</gene>
<dbReference type="PANTHER" id="PTHR43401:SF2">
    <property type="entry name" value="L-THREONINE 3-DEHYDROGENASE"/>
    <property type="match status" value="1"/>
</dbReference>
<evidence type="ECO:0000256" key="1">
    <source>
        <dbReference type="ARBA" id="ARBA00022723"/>
    </source>
</evidence>
<dbReference type="GO" id="GO:0008868">
    <property type="term" value="F:galactitol-1-phosphate 5-dehydrogenase activity"/>
    <property type="evidence" value="ECO:0007669"/>
    <property type="project" value="UniProtKB-EC"/>
</dbReference>
<dbReference type="SUPFAM" id="SSF50129">
    <property type="entry name" value="GroES-like"/>
    <property type="match status" value="1"/>
</dbReference>
<protein>
    <submittedName>
        <fullName evidence="6">Galactitol-1-phosphate 5-dehydrogenase</fullName>
        <ecNumber evidence="6">1.1.1.251</ecNumber>
    </submittedName>
</protein>
<dbReference type="InterPro" id="IPR050129">
    <property type="entry name" value="Zn_alcohol_dh"/>
</dbReference>
<evidence type="ECO:0000256" key="4">
    <source>
        <dbReference type="RuleBase" id="RU361277"/>
    </source>
</evidence>
<sequence length="353" mass="38468">MKSSMRAVTLVSPGHLECVNTEIPVVQNPHDVLIKVHACGVCGSDIARVMVKGAHKMPIIIGHEFAGEVVEIGLDVKTTKVADRVTIMPLVPCGQCDYCRIGEYTLCDDYEYYGSRIPGAMAEYILVNERNVLKLPENVDYEMGAMTDPVSVALHAVRKAGVEAGQSAVVFGLGAIGFVAVQWLKNLGCTNVVAVDIFDEKLNLAKTLGADLTINGKTTDAVKAIQDYTGGKGVDVAIELAGSKFTQPQAVLSVSKMGKVVYCGISYDDLILPNQALNAILRGELIILGSWNSSIAPLPINEWESALKFMNNGKIRVKPLISHRVRLEDCQSVFEMMFYKKEVFTKVMFQPEL</sequence>
<accession>A0A7T1F2K5</accession>
<evidence type="ECO:0000256" key="3">
    <source>
        <dbReference type="ARBA" id="ARBA00023002"/>
    </source>
</evidence>
<dbReference type="EMBL" id="CP065383">
    <property type="protein sequence ID" value="QPM67411.1"/>
    <property type="molecule type" value="Genomic_DNA"/>
</dbReference>
<dbReference type="Pfam" id="PF00107">
    <property type="entry name" value="ADH_zinc_N"/>
    <property type="match status" value="1"/>
</dbReference>
<dbReference type="InterPro" id="IPR011032">
    <property type="entry name" value="GroES-like_sf"/>
</dbReference>
<reference evidence="6 7" key="1">
    <citation type="journal article" date="2021" name="Nat. Commun.">
        <title>Isolation of a member of the candidate phylum Atribacteria reveals a unique cell membrane structure.</title>
        <authorList>
            <person name="Taiki K."/>
            <person name="Nobu M.K."/>
            <person name="Kusada H."/>
            <person name="Meng X.-Y."/>
            <person name="Hosoki N."/>
            <person name="Uematsu K."/>
            <person name="Yoshioka H."/>
            <person name="Kamagata Y."/>
            <person name="Tamaki H."/>
        </authorList>
    </citation>
    <scope>NUCLEOTIDE SEQUENCE [LARGE SCALE GENOMIC DNA]</scope>
    <source>
        <strain evidence="6 7">RT761</strain>
    </source>
</reference>
<dbReference type="GO" id="GO:0008270">
    <property type="term" value="F:zinc ion binding"/>
    <property type="evidence" value="ECO:0007669"/>
    <property type="project" value="InterPro"/>
</dbReference>
<dbReference type="Gene3D" id="3.90.180.10">
    <property type="entry name" value="Medium-chain alcohol dehydrogenases, catalytic domain"/>
    <property type="match status" value="1"/>
</dbReference>
<dbReference type="SMART" id="SM00829">
    <property type="entry name" value="PKS_ER"/>
    <property type="match status" value="1"/>
</dbReference>
<dbReference type="KEGG" id="alam:RT761_00614"/>
<comment type="cofactor">
    <cofactor evidence="4">
        <name>Zn(2+)</name>
        <dbReference type="ChEBI" id="CHEBI:29105"/>
    </cofactor>
</comment>
<evidence type="ECO:0000313" key="6">
    <source>
        <dbReference type="EMBL" id="QPM67411.1"/>
    </source>
</evidence>
<evidence type="ECO:0000259" key="5">
    <source>
        <dbReference type="SMART" id="SM00829"/>
    </source>
</evidence>
<dbReference type="Pfam" id="PF08240">
    <property type="entry name" value="ADH_N"/>
    <property type="match status" value="1"/>
</dbReference>
<dbReference type="InterPro" id="IPR020843">
    <property type="entry name" value="ER"/>
</dbReference>
<proteinExistence type="inferred from homology"/>
<dbReference type="PANTHER" id="PTHR43401">
    <property type="entry name" value="L-THREONINE 3-DEHYDROGENASE"/>
    <property type="match status" value="1"/>
</dbReference>
<keyword evidence="2 4" id="KW-0862">Zinc</keyword>
<dbReference type="CDD" id="cd08236">
    <property type="entry name" value="sugar_DH"/>
    <property type="match status" value="1"/>
</dbReference>
<dbReference type="InterPro" id="IPR036291">
    <property type="entry name" value="NAD(P)-bd_dom_sf"/>
</dbReference>
<evidence type="ECO:0000313" key="7">
    <source>
        <dbReference type="Proteomes" id="UP000594463"/>
    </source>
</evidence>
<dbReference type="InterPro" id="IPR013154">
    <property type="entry name" value="ADH-like_N"/>
</dbReference>
<keyword evidence="7" id="KW-1185">Reference proteome</keyword>
<evidence type="ECO:0000256" key="2">
    <source>
        <dbReference type="ARBA" id="ARBA00022833"/>
    </source>
</evidence>
<feature type="domain" description="Enoyl reductase (ER)" evidence="5">
    <location>
        <begin position="14"/>
        <end position="321"/>
    </location>
</feature>